<sequence>MIDLQVPNVTLGELYRVRTVLCLCLTELAQLLAPVLDEGAALATGIALFHLGGKVLVARLRLVQVVVEFPAFLKPEIVDEAVLNVARGALVEDLVILEVRLPAAGRPCICNSLLIVSLARGKYSFVEVFASRVPPIEAGSEPLDISLLALLDQPELVLEEEQAEEEGPVDSARAGPSRARHKTR</sequence>
<evidence type="ECO:0000313" key="3">
    <source>
        <dbReference type="Proteomes" id="UP000226431"/>
    </source>
</evidence>
<dbReference type="EMBL" id="NJES01000064">
    <property type="protein sequence ID" value="PHH78873.1"/>
    <property type="molecule type" value="Genomic_DNA"/>
</dbReference>
<accession>A0A2C5ZG71</accession>
<dbReference type="AlphaFoldDB" id="A0A2C5ZG71"/>
<dbReference type="Proteomes" id="UP000226431">
    <property type="component" value="Unassembled WGS sequence"/>
</dbReference>
<evidence type="ECO:0000256" key="1">
    <source>
        <dbReference type="SAM" id="MobiDB-lite"/>
    </source>
</evidence>
<keyword evidence="3" id="KW-1185">Reference proteome</keyword>
<feature type="region of interest" description="Disordered" evidence="1">
    <location>
        <begin position="160"/>
        <end position="184"/>
    </location>
</feature>
<comment type="caution">
    <text evidence="2">The sequence shown here is derived from an EMBL/GenBank/DDBJ whole genome shotgun (WGS) entry which is preliminary data.</text>
</comment>
<proteinExistence type="predicted"/>
<gene>
    <name evidence="2" type="ORF">CDD80_6082</name>
</gene>
<name>A0A2C5ZG71_9HYPO</name>
<evidence type="ECO:0000313" key="2">
    <source>
        <dbReference type="EMBL" id="PHH78873.1"/>
    </source>
</evidence>
<organism evidence="2 3">
    <name type="scientific">Ophiocordyceps camponoti-rufipedis</name>
    <dbReference type="NCBI Taxonomy" id="2004952"/>
    <lineage>
        <taxon>Eukaryota</taxon>
        <taxon>Fungi</taxon>
        <taxon>Dikarya</taxon>
        <taxon>Ascomycota</taxon>
        <taxon>Pezizomycotina</taxon>
        <taxon>Sordariomycetes</taxon>
        <taxon>Hypocreomycetidae</taxon>
        <taxon>Hypocreales</taxon>
        <taxon>Ophiocordycipitaceae</taxon>
        <taxon>Ophiocordyceps</taxon>
    </lineage>
</organism>
<protein>
    <submittedName>
        <fullName evidence="2">Uncharacterized protein</fullName>
    </submittedName>
</protein>
<reference evidence="2 3" key="1">
    <citation type="submission" date="2017-06" db="EMBL/GenBank/DDBJ databases">
        <title>Ant-infecting Ophiocordyceps genomes reveal a high diversity of potential behavioral manipulation genes and a possible major role for enterotoxins.</title>
        <authorList>
            <person name="De Bekker C."/>
            <person name="Evans H.C."/>
            <person name="Brachmann A."/>
            <person name="Hughes D.P."/>
        </authorList>
    </citation>
    <scope>NUCLEOTIDE SEQUENCE [LARGE SCALE GENOMIC DNA]</scope>
    <source>
        <strain evidence="2 3">Map16</strain>
    </source>
</reference>